<comment type="caution">
    <text evidence="1">The sequence shown here is derived from an EMBL/GenBank/DDBJ whole genome shotgun (WGS) entry which is preliminary data.</text>
</comment>
<organism evidence="1 2">
    <name type="scientific">Pantoea dispersa</name>
    <dbReference type="NCBI Taxonomy" id="59814"/>
    <lineage>
        <taxon>Bacteria</taxon>
        <taxon>Pseudomonadati</taxon>
        <taxon>Pseudomonadota</taxon>
        <taxon>Gammaproteobacteria</taxon>
        <taxon>Enterobacterales</taxon>
        <taxon>Erwiniaceae</taxon>
        <taxon>Pantoea</taxon>
    </lineage>
</organism>
<sequence length="70" mass="7945">MPPEQDFRIHPELIVKSATFYSPVAKGKKRAITVTKIAGFRQCKVAVAQEFYLLTQMVKRSFTRADTIAD</sequence>
<dbReference type="EMBL" id="LDSE01000004">
    <property type="protein sequence ID" value="KTS69471.1"/>
    <property type="molecule type" value="Genomic_DNA"/>
</dbReference>
<evidence type="ECO:0000313" key="1">
    <source>
        <dbReference type="EMBL" id="KTS69471.1"/>
    </source>
</evidence>
<protein>
    <submittedName>
        <fullName evidence="1">Uncharacterized protein</fullName>
    </submittedName>
</protein>
<evidence type="ECO:0000313" key="2">
    <source>
        <dbReference type="Proteomes" id="UP000071979"/>
    </source>
</evidence>
<gene>
    <name evidence="1" type="ORF">SA3R_02260</name>
</gene>
<accession>A0A8E1S237</accession>
<reference evidence="1 2" key="1">
    <citation type="journal article" date="2016" name="Front. Microbiol.">
        <title>Genomic Resource of Rice Seed Associated Bacteria.</title>
        <authorList>
            <person name="Midha S."/>
            <person name="Bansal K."/>
            <person name="Sharma S."/>
            <person name="Kumar N."/>
            <person name="Patil P.P."/>
            <person name="Chaudhry V."/>
            <person name="Patil P.B."/>
        </authorList>
    </citation>
    <scope>NUCLEOTIDE SEQUENCE [LARGE SCALE GENOMIC DNA]</scope>
    <source>
        <strain evidence="1 2">SA3</strain>
    </source>
</reference>
<dbReference type="AlphaFoldDB" id="A0A8E1S237"/>
<proteinExistence type="predicted"/>
<dbReference type="Proteomes" id="UP000071979">
    <property type="component" value="Unassembled WGS sequence"/>
</dbReference>
<name>A0A8E1S237_9GAMM</name>